<evidence type="ECO:0000313" key="1">
    <source>
        <dbReference type="EMBL" id="ASC03853.1"/>
    </source>
</evidence>
<dbReference type="AlphaFoldDB" id="A0A1Z3CLQ0"/>
<sequence length="115" mass="13760">MEVLDYIIKKMEYDVNINDKINFNKIDQEMSIVATLLEDKKYIDINFGIVGKDSKEVNIFNLKVEYRVELEKEIEDTTNNNIENIIKKFYPKFEKFIKNFYNKEAGLHDLKPPKF</sequence>
<gene>
    <name evidence="2" type="ORF">CA840_01765</name>
    <name evidence="1" type="ORF">CBG50_11735</name>
</gene>
<dbReference type="RefSeq" id="WP_088337848.1">
    <property type="nucleotide sequence ID" value="NZ_CP021934.1"/>
</dbReference>
<dbReference type="Proteomes" id="UP000225199">
    <property type="component" value="Unassembled WGS sequence"/>
</dbReference>
<name>A0A1Z3CLQ0_FUSNP</name>
<dbReference type="EMBL" id="NIRJ01000001">
    <property type="protein sequence ID" value="PHH96197.1"/>
    <property type="molecule type" value="Genomic_DNA"/>
</dbReference>
<reference evidence="2 4" key="1">
    <citation type="submission" date="2017-06" db="EMBL/GenBank/DDBJ databases">
        <title>Draft genome sequence of Fusobacterium nucleatum subsp. polymorphum KCOM 1002 (=ChDC F175).</title>
        <authorList>
            <person name="Kook J.-K."/>
            <person name="Park S.-N."/>
            <person name="Lim Y.K."/>
            <person name="Roh H."/>
        </authorList>
    </citation>
    <scope>NUCLEOTIDE SEQUENCE [LARGE SCALE GENOMIC DNA]</scope>
    <source>
        <strain evidence="2">KCOM 1002</strain>
        <strain evidence="4">KCOM 1002 (ChDC F175)</strain>
    </source>
</reference>
<evidence type="ECO:0000313" key="2">
    <source>
        <dbReference type="EMBL" id="PHH96197.1"/>
    </source>
</evidence>
<protein>
    <submittedName>
        <fullName evidence="1">Uncharacterized protein</fullName>
    </submittedName>
</protein>
<keyword evidence="3" id="KW-1185">Reference proteome</keyword>
<evidence type="ECO:0000313" key="3">
    <source>
        <dbReference type="Proteomes" id="UP000196759"/>
    </source>
</evidence>
<evidence type="ECO:0000313" key="4">
    <source>
        <dbReference type="Proteomes" id="UP000225199"/>
    </source>
</evidence>
<accession>A0A1Z3CLQ0</accession>
<reference evidence="1 3" key="2">
    <citation type="submission" date="2017-06" db="EMBL/GenBank/DDBJ databases">
        <title>Draft genome sequence of Fusobacterium nucleatum subsp. polymorphum KCOM 1260 (=ChDC F218).</title>
        <authorList>
            <person name="Kook J.-K."/>
            <person name="Park S.-N."/>
            <person name="Lim Y.K."/>
            <person name="Roh H."/>
        </authorList>
    </citation>
    <scope>NUCLEOTIDE SEQUENCE [LARGE SCALE GENOMIC DNA]</scope>
    <source>
        <strain evidence="1">KCOM 1260</strain>
        <strain evidence="3">KCOM 1260 (ChDC F218)</strain>
    </source>
</reference>
<dbReference type="Proteomes" id="UP000196759">
    <property type="component" value="Chromosome"/>
</dbReference>
<dbReference type="EMBL" id="CP021934">
    <property type="protein sequence ID" value="ASC03853.1"/>
    <property type="molecule type" value="Genomic_DNA"/>
</dbReference>
<proteinExistence type="predicted"/>
<organism evidence="1 3">
    <name type="scientific">Fusobacterium nucleatum subsp. polymorphum</name>
    <name type="common">Fusobacterium polymorphum</name>
    <dbReference type="NCBI Taxonomy" id="76857"/>
    <lineage>
        <taxon>Bacteria</taxon>
        <taxon>Fusobacteriati</taxon>
        <taxon>Fusobacteriota</taxon>
        <taxon>Fusobacteriia</taxon>
        <taxon>Fusobacteriales</taxon>
        <taxon>Fusobacteriaceae</taxon>
        <taxon>Fusobacterium</taxon>
    </lineage>
</organism>